<name>A0A0R2L6W9_9LACO</name>
<dbReference type="EMBL" id="JQCN01000070">
    <property type="protein sequence ID" value="KRN95574.1"/>
    <property type="molecule type" value="Genomic_DNA"/>
</dbReference>
<dbReference type="STRING" id="449659.IV66_GL001017"/>
<keyword evidence="2" id="KW-1185">Reference proteome</keyword>
<comment type="caution">
    <text evidence="1">The sequence shown here is derived from an EMBL/GenBank/DDBJ whole genome shotgun (WGS) entry which is preliminary data.</text>
</comment>
<gene>
    <name evidence="1" type="ORF">IV66_GL001017</name>
</gene>
<evidence type="ECO:0000313" key="1">
    <source>
        <dbReference type="EMBL" id="KRN95574.1"/>
    </source>
</evidence>
<dbReference type="Proteomes" id="UP000051886">
    <property type="component" value="Unassembled WGS sequence"/>
</dbReference>
<evidence type="ECO:0000313" key="2">
    <source>
        <dbReference type="Proteomes" id="UP000051886"/>
    </source>
</evidence>
<protein>
    <submittedName>
        <fullName evidence="1">Uncharacterized protein</fullName>
    </submittedName>
</protein>
<sequence>MDPTVKIEINQPIIQKVLRVEEAAAWLMKLNNETKIYSQENVKRWYGTLTKYSVPPYRPQADFGSQTKRVLRPGICCPKCHKFDWTTYRYYLCCCH</sequence>
<dbReference type="OrthoDB" id="2387294at2"/>
<dbReference type="PATRIC" id="fig|449659.4.peg.1024"/>
<proteinExistence type="predicted"/>
<dbReference type="AlphaFoldDB" id="A0A0R2L6W9"/>
<organism evidence="1 2">
    <name type="scientific">Ligilactobacillus pobuzihii</name>
    <dbReference type="NCBI Taxonomy" id="449659"/>
    <lineage>
        <taxon>Bacteria</taxon>
        <taxon>Bacillati</taxon>
        <taxon>Bacillota</taxon>
        <taxon>Bacilli</taxon>
        <taxon>Lactobacillales</taxon>
        <taxon>Lactobacillaceae</taxon>
        <taxon>Ligilactobacillus</taxon>
    </lineage>
</organism>
<accession>A0A0R2L6W9</accession>
<reference evidence="1 2" key="1">
    <citation type="journal article" date="2015" name="Genome Announc.">
        <title>Expanding the biotechnology potential of lactobacilli through comparative genomics of 213 strains and associated genera.</title>
        <authorList>
            <person name="Sun Z."/>
            <person name="Harris H.M."/>
            <person name="McCann A."/>
            <person name="Guo C."/>
            <person name="Argimon S."/>
            <person name="Zhang W."/>
            <person name="Yang X."/>
            <person name="Jeffery I.B."/>
            <person name="Cooney J.C."/>
            <person name="Kagawa T.F."/>
            <person name="Liu W."/>
            <person name="Song Y."/>
            <person name="Salvetti E."/>
            <person name="Wrobel A."/>
            <person name="Rasinkangas P."/>
            <person name="Parkhill J."/>
            <person name="Rea M.C."/>
            <person name="O'Sullivan O."/>
            <person name="Ritari J."/>
            <person name="Douillard F.P."/>
            <person name="Paul Ross R."/>
            <person name="Yang R."/>
            <person name="Briner A.E."/>
            <person name="Felis G.E."/>
            <person name="de Vos W.M."/>
            <person name="Barrangou R."/>
            <person name="Klaenhammer T.R."/>
            <person name="Caufield P.W."/>
            <person name="Cui Y."/>
            <person name="Zhang H."/>
            <person name="O'Toole P.W."/>
        </authorList>
    </citation>
    <scope>NUCLEOTIDE SEQUENCE [LARGE SCALE GENOMIC DNA]</scope>
    <source>
        <strain evidence="1 2">NBRC 103219</strain>
    </source>
</reference>
<dbReference type="RefSeq" id="WP_017868459.1">
    <property type="nucleotide sequence ID" value="NZ_BJYB01000008.1"/>
</dbReference>